<name>A0A508XCF2_9HYPH</name>
<protein>
    <submittedName>
        <fullName evidence="1">Uncharacterized protein</fullName>
    </submittedName>
</protein>
<proteinExistence type="predicted"/>
<reference evidence="1" key="1">
    <citation type="submission" date="2019-06" db="EMBL/GenBank/DDBJ databases">
        <authorList>
            <person name="Le Quere A."/>
            <person name="Colella S."/>
        </authorList>
    </citation>
    <scope>NUCLEOTIDE SEQUENCE</scope>
    <source>
        <strain evidence="1">EmedicaeMD41</strain>
    </source>
</reference>
<gene>
    <name evidence="1" type="ORF">EMEDMD4_940078</name>
</gene>
<sequence>MVGPKANRARARSLVETQVNVVIRSFIGFGLHEALPDHSSLTHIRQRWGAERFRTIFERTA</sequence>
<dbReference type="Proteomes" id="UP000507954">
    <property type="component" value="Unassembled WGS sequence"/>
</dbReference>
<evidence type="ECO:0000313" key="1">
    <source>
        <dbReference type="EMBL" id="VTZ66050.1"/>
    </source>
</evidence>
<accession>A0A508XCF2</accession>
<dbReference type="AlphaFoldDB" id="A0A508XCF2"/>
<dbReference type="EMBL" id="CABFNB010000166">
    <property type="protein sequence ID" value="VTZ66050.1"/>
    <property type="molecule type" value="Genomic_DNA"/>
</dbReference>
<organism evidence="1">
    <name type="scientific">Sinorhizobium medicae</name>
    <dbReference type="NCBI Taxonomy" id="110321"/>
    <lineage>
        <taxon>Bacteria</taxon>
        <taxon>Pseudomonadati</taxon>
        <taxon>Pseudomonadota</taxon>
        <taxon>Alphaproteobacteria</taxon>
        <taxon>Hyphomicrobiales</taxon>
        <taxon>Rhizobiaceae</taxon>
        <taxon>Sinorhizobium/Ensifer group</taxon>
        <taxon>Sinorhizobium</taxon>
    </lineage>
</organism>